<evidence type="ECO:0000256" key="1">
    <source>
        <dbReference type="ARBA" id="ARBA00022605"/>
    </source>
</evidence>
<dbReference type="CDD" id="cd03354">
    <property type="entry name" value="LbH_SAT"/>
    <property type="match status" value="1"/>
</dbReference>
<keyword evidence="1" id="KW-0028">Amino-acid biosynthesis</keyword>
<reference evidence="4" key="1">
    <citation type="journal article" date="2014" name="Int. J. Syst. Evol. Microbiol.">
        <title>Complete genome sequence of Corynebacterium casei LMG S-19264T (=DSM 44701T), isolated from a smear-ripened cheese.</title>
        <authorList>
            <consortium name="US DOE Joint Genome Institute (JGI-PGF)"/>
            <person name="Walter F."/>
            <person name="Albersmeier A."/>
            <person name="Kalinowski J."/>
            <person name="Ruckert C."/>
        </authorList>
    </citation>
    <scope>NUCLEOTIDE SEQUENCE</scope>
    <source>
        <strain evidence="4">KCTC 42590</strain>
    </source>
</reference>
<evidence type="ECO:0000256" key="2">
    <source>
        <dbReference type="ARBA" id="ARBA00022679"/>
    </source>
</evidence>
<comment type="caution">
    <text evidence="4">The sequence shown here is derived from an EMBL/GenBank/DDBJ whole genome shotgun (WGS) entry which is preliminary data.</text>
</comment>
<keyword evidence="2" id="KW-0808">Transferase</keyword>
<dbReference type="RefSeq" id="WP_229819064.1">
    <property type="nucleotide sequence ID" value="NZ_BNCI01000001.1"/>
</dbReference>
<proteinExistence type="predicted"/>
<gene>
    <name evidence="4" type="ORF">GCM10017044_02810</name>
</gene>
<dbReference type="AlphaFoldDB" id="A0A919AM12"/>
<dbReference type="Gene3D" id="2.160.10.10">
    <property type="entry name" value="Hexapeptide repeat proteins"/>
    <property type="match status" value="1"/>
</dbReference>
<dbReference type="SUPFAM" id="SSF51161">
    <property type="entry name" value="Trimeric LpxA-like enzymes"/>
    <property type="match status" value="1"/>
</dbReference>
<dbReference type="InterPro" id="IPR045304">
    <property type="entry name" value="LbH_SAT"/>
</dbReference>
<dbReference type="GO" id="GO:0016746">
    <property type="term" value="F:acyltransferase activity"/>
    <property type="evidence" value="ECO:0007669"/>
    <property type="project" value="UniProtKB-KW"/>
</dbReference>
<keyword evidence="5" id="KW-1185">Reference proteome</keyword>
<dbReference type="GO" id="GO:0008652">
    <property type="term" value="P:amino acid biosynthetic process"/>
    <property type="evidence" value="ECO:0007669"/>
    <property type="project" value="UniProtKB-KW"/>
</dbReference>
<name>A0A919AM12_9PROT</name>
<organism evidence="4 5">
    <name type="scientific">Kordiimonas sediminis</name>
    <dbReference type="NCBI Taxonomy" id="1735581"/>
    <lineage>
        <taxon>Bacteria</taxon>
        <taxon>Pseudomonadati</taxon>
        <taxon>Pseudomonadota</taxon>
        <taxon>Alphaproteobacteria</taxon>
        <taxon>Kordiimonadales</taxon>
        <taxon>Kordiimonadaceae</taxon>
        <taxon>Kordiimonas</taxon>
    </lineage>
</organism>
<sequence>METAHVQDMITEDSFDAETIRQKLQRHYEQYDKPTGLTLESVGHLTERLMGLMFPHLTPENELALSLDERLESIRNEIKRICKRLSGAHCASLDAFLSDLPDIASVSHQDAVAIYEGDPAARSLEEVILCYPGLFAVTAYRIAHDLLKRDIPLLPRMITEFAHQKTGMDIHPGAKIGSPFFVDHATEIVIGETTVIGNNVKLYQGVTLGALRIKPGDKVTKRHPTIEDNVVIYANATILGGETVVGRNSIIGGNVWLTQSVPPHSRVMFKSCETETITKIVK</sequence>
<evidence type="ECO:0000256" key="3">
    <source>
        <dbReference type="ARBA" id="ARBA00023315"/>
    </source>
</evidence>
<reference evidence="4" key="2">
    <citation type="submission" date="2020-09" db="EMBL/GenBank/DDBJ databases">
        <authorList>
            <person name="Sun Q."/>
            <person name="Kim S."/>
        </authorList>
    </citation>
    <scope>NUCLEOTIDE SEQUENCE</scope>
    <source>
        <strain evidence="4">KCTC 42590</strain>
    </source>
</reference>
<dbReference type="Proteomes" id="UP000630923">
    <property type="component" value="Unassembled WGS sequence"/>
</dbReference>
<dbReference type="InterPro" id="IPR042122">
    <property type="entry name" value="Ser_AcTrfase_N_sf"/>
</dbReference>
<dbReference type="EMBL" id="BNCI01000001">
    <property type="protein sequence ID" value="GHF12313.1"/>
    <property type="molecule type" value="Genomic_DNA"/>
</dbReference>
<dbReference type="InterPro" id="IPR011004">
    <property type="entry name" value="Trimer_LpxA-like_sf"/>
</dbReference>
<keyword evidence="3" id="KW-0012">Acyltransferase</keyword>
<dbReference type="PANTHER" id="PTHR42811">
    <property type="entry name" value="SERINE ACETYLTRANSFERASE"/>
    <property type="match status" value="1"/>
</dbReference>
<protein>
    <submittedName>
        <fullName evidence="4">Serine acetyltransferase</fullName>
    </submittedName>
</protein>
<evidence type="ECO:0000313" key="4">
    <source>
        <dbReference type="EMBL" id="GHF12313.1"/>
    </source>
</evidence>
<evidence type="ECO:0000313" key="5">
    <source>
        <dbReference type="Proteomes" id="UP000630923"/>
    </source>
</evidence>
<dbReference type="Gene3D" id="1.10.3130.10">
    <property type="entry name" value="serine acetyltransferase, domain 1"/>
    <property type="match status" value="1"/>
</dbReference>
<accession>A0A919AM12</accession>